<accession>A0A7X4KJ73</accession>
<feature type="transmembrane region" description="Helical" evidence="1">
    <location>
        <begin position="20"/>
        <end position="36"/>
    </location>
</feature>
<organism evidence="2 3">
    <name type="scientific">Pseudoduganella aquatica</name>
    <dbReference type="NCBI Taxonomy" id="2660641"/>
    <lineage>
        <taxon>Bacteria</taxon>
        <taxon>Pseudomonadati</taxon>
        <taxon>Pseudomonadota</taxon>
        <taxon>Betaproteobacteria</taxon>
        <taxon>Burkholderiales</taxon>
        <taxon>Oxalobacteraceae</taxon>
        <taxon>Telluria group</taxon>
        <taxon>Pseudoduganella</taxon>
    </lineage>
</organism>
<gene>
    <name evidence="2" type="ORF">GTP77_00205</name>
</gene>
<dbReference type="EMBL" id="WWCU01000001">
    <property type="protein sequence ID" value="MYN05754.1"/>
    <property type="molecule type" value="Genomic_DNA"/>
</dbReference>
<evidence type="ECO:0000313" key="3">
    <source>
        <dbReference type="Proteomes" id="UP000450676"/>
    </source>
</evidence>
<reference evidence="2 3" key="1">
    <citation type="submission" date="2019-12" db="EMBL/GenBank/DDBJ databases">
        <title>Novel species isolated from a subtropical stream in China.</title>
        <authorList>
            <person name="Lu H."/>
        </authorList>
    </citation>
    <scope>NUCLEOTIDE SEQUENCE [LARGE SCALE GENOMIC DNA]</scope>
    <source>
        <strain evidence="2 3">FT127W</strain>
    </source>
</reference>
<keyword evidence="1" id="KW-0812">Transmembrane</keyword>
<protein>
    <submittedName>
        <fullName evidence="2">Uncharacterized protein</fullName>
    </submittedName>
</protein>
<keyword evidence="1" id="KW-1133">Transmembrane helix</keyword>
<sequence>MMDSEYKIPEMRNSMSGKSLYIFLIVPLLVFFYIYVETMNSATPIKWVDYIFSGIFLSFIGNIPVLIVFNIVNEIIAGPGSNRRLKQHWAKHSYVWYRSTFPGHAHANGRVSCRHCGGDKLRVTNLMKQTYMRVHNCAQCGEPLYFTPEKI</sequence>
<name>A0A7X4KJ73_9BURK</name>
<dbReference type="RefSeq" id="WP_161070156.1">
    <property type="nucleotide sequence ID" value="NZ_CP086370.1"/>
</dbReference>
<proteinExistence type="predicted"/>
<keyword evidence="1" id="KW-0472">Membrane</keyword>
<feature type="transmembrane region" description="Helical" evidence="1">
    <location>
        <begin position="51"/>
        <end position="76"/>
    </location>
</feature>
<dbReference type="AlphaFoldDB" id="A0A7X4KJ73"/>
<evidence type="ECO:0000313" key="2">
    <source>
        <dbReference type="EMBL" id="MYN05754.1"/>
    </source>
</evidence>
<comment type="caution">
    <text evidence="2">The sequence shown here is derived from an EMBL/GenBank/DDBJ whole genome shotgun (WGS) entry which is preliminary data.</text>
</comment>
<evidence type="ECO:0000256" key="1">
    <source>
        <dbReference type="SAM" id="Phobius"/>
    </source>
</evidence>
<keyword evidence="3" id="KW-1185">Reference proteome</keyword>
<dbReference type="Proteomes" id="UP000450676">
    <property type="component" value="Unassembled WGS sequence"/>
</dbReference>